<evidence type="ECO:0000313" key="5">
    <source>
        <dbReference type="Proteomes" id="UP001285441"/>
    </source>
</evidence>
<dbReference type="InterPro" id="IPR027417">
    <property type="entry name" value="P-loop_NTPase"/>
</dbReference>
<reference evidence="4" key="2">
    <citation type="submission" date="2023-06" db="EMBL/GenBank/DDBJ databases">
        <authorList>
            <consortium name="Lawrence Berkeley National Laboratory"/>
            <person name="Haridas S."/>
            <person name="Hensen N."/>
            <person name="Bonometti L."/>
            <person name="Westerberg I."/>
            <person name="Brannstrom I.O."/>
            <person name="Guillou S."/>
            <person name="Cros-Aarteil S."/>
            <person name="Calhoun S."/>
            <person name="Kuo A."/>
            <person name="Mondo S."/>
            <person name="Pangilinan J."/>
            <person name="Riley R."/>
            <person name="LaButti K."/>
            <person name="Andreopoulos B."/>
            <person name="Lipzen A."/>
            <person name="Chen C."/>
            <person name="Yanf M."/>
            <person name="Daum C."/>
            <person name="Ng V."/>
            <person name="Clum A."/>
            <person name="Steindorff A."/>
            <person name="Ohm R."/>
            <person name="Martin F."/>
            <person name="Silar P."/>
            <person name="Natvig D."/>
            <person name="Lalanne C."/>
            <person name="Gautier V."/>
            <person name="Ament-velasquez S.L."/>
            <person name="Kruys A."/>
            <person name="Hutchinson M.I."/>
            <person name="Powell A.J."/>
            <person name="Barry K."/>
            <person name="Miller A.N."/>
            <person name="Grigoriev I.V."/>
            <person name="Debuchy R."/>
            <person name="Gladieux P."/>
            <person name="Thoren M.H."/>
            <person name="Johannesson H."/>
        </authorList>
    </citation>
    <scope>NUCLEOTIDE SEQUENCE</scope>
    <source>
        <strain evidence="4">CBS 232.78</strain>
    </source>
</reference>
<name>A0AAE0K826_9PEZI</name>
<evidence type="ECO:0008006" key="6">
    <source>
        <dbReference type="Google" id="ProtNLM"/>
    </source>
</evidence>
<accession>A0AAE0K826</accession>
<dbReference type="InterPro" id="IPR018627">
    <property type="entry name" value="ELP6"/>
</dbReference>
<dbReference type="GO" id="GO:0002098">
    <property type="term" value="P:tRNA wobble uridine modification"/>
    <property type="evidence" value="ECO:0007669"/>
    <property type="project" value="InterPro"/>
</dbReference>
<dbReference type="EMBL" id="JAULSW010000008">
    <property type="protein sequence ID" value="KAK3371898.1"/>
    <property type="molecule type" value="Genomic_DNA"/>
</dbReference>
<organism evidence="4 5">
    <name type="scientific">Podospora didyma</name>
    <dbReference type="NCBI Taxonomy" id="330526"/>
    <lineage>
        <taxon>Eukaryota</taxon>
        <taxon>Fungi</taxon>
        <taxon>Dikarya</taxon>
        <taxon>Ascomycota</taxon>
        <taxon>Pezizomycotina</taxon>
        <taxon>Sordariomycetes</taxon>
        <taxon>Sordariomycetidae</taxon>
        <taxon>Sordariales</taxon>
        <taxon>Podosporaceae</taxon>
        <taxon>Podospora</taxon>
    </lineage>
</organism>
<dbReference type="Pfam" id="PF09807">
    <property type="entry name" value="ELP6"/>
    <property type="match status" value="1"/>
</dbReference>
<comment type="caution">
    <text evidence="4">The sequence shown here is derived from an EMBL/GenBank/DDBJ whole genome shotgun (WGS) entry which is preliminary data.</text>
</comment>
<dbReference type="CDD" id="cd19495">
    <property type="entry name" value="Elp6"/>
    <property type="match status" value="1"/>
</dbReference>
<dbReference type="PANTHER" id="PTHR16184:SF6">
    <property type="entry name" value="ELONGATOR COMPLEX PROTEIN 6"/>
    <property type="match status" value="1"/>
</dbReference>
<dbReference type="AlphaFoldDB" id="A0AAE0K826"/>
<evidence type="ECO:0000256" key="1">
    <source>
        <dbReference type="ARBA" id="ARBA00005043"/>
    </source>
</evidence>
<dbReference type="Proteomes" id="UP001285441">
    <property type="component" value="Unassembled WGS sequence"/>
</dbReference>
<dbReference type="Gene3D" id="3.40.50.300">
    <property type="entry name" value="P-loop containing nucleotide triphosphate hydrolases"/>
    <property type="match status" value="1"/>
</dbReference>
<reference evidence="4" key="1">
    <citation type="journal article" date="2023" name="Mol. Phylogenet. Evol.">
        <title>Genome-scale phylogeny and comparative genomics of the fungal order Sordariales.</title>
        <authorList>
            <person name="Hensen N."/>
            <person name="Bonometti L."/>
            <person name="Westerberg I."/>
            <person name="Brannstrom I.O."/>
            <person name="Guillou S."/>
            <person name="Cros-Aarteil S."/>
            <person name="Calhoun S."/>
            <person name="Haridas S."/>
            <person name="Kuo A."/>
            <person name="Mondo S."/>
            <person name="Pangilinan J."/>
            <person name="Riley R."/>
            <person name="LaButti K."/>
            <person name="Andreopoulos B."/>
            <person name="Lipzen A."/>
            <person name="Chen C."/>
            <person name="Yan M."/>
            <person name="Daum C."/>
            <person name="Ng V."/>
            <person name="Clum A."/>
            <person name="Steindorff A."/>
            <person name="Ohm R.A."/>
            <person name="Martin F."/>
            <person name="Silar P."/>
            <person name="Natvig D.O."/>
            <person name="Lalanne C."/>
            <person name="Gautier V."/>
            <person name="Ament-Velasquez S.L."/>
            <person name="Kruys A."/>
            <person name="Hutchinson M.I."/>
            <person name="Powell A.J."/>
            <person name="Barry K."/>
            <person name="Miller A.N."/>
            <person name="Grigoriev I.V."/>
            <person name="Debuchy R."/>
            <person name="Gladieux P."/>
            <person name="Hiltunen Thoren M."/>
            <person name="Johannesson H."/>
        </authorList>
    </citation>
    <scope>NUCLEOTIDE SEQUENCE</scope>
    <source>
        <strain evidence="4">CBS 232.78</strain>
    </source>
</reference>
<dbReference type="PANTHER" id="PTHR16184">
    <property type="entry name" value="ELONGATOR COMPLEX PROTEIN 6"/>
    <property type="match status" value="1"/>
</dbReference>
<feature type="region of interest" description="Disordered" evidence="3">
    <location>
        <begin position="149"/>
        <end position="170"/>
    </location>
</feature>
<evidence type="ECO:0000256" key="3">
    <source>
        <dbReference type="SAM" id="MobiDB-lite"/>
    </source>
</evidence>
<evidence type="ECO:0000256" key="2">
    <source>
        <dbReference type="ARBA" id="ARBA00008837"/>
    </source>
</evidence>
<comment type="pathway">
    <text evidence="1">tRNA modification; 5-methoxycarbonylmethyl-2-thiouridine-tRNA biosynthesis.</text>
</comment>
<proteinExistence type="inferred from homology"/>
<comment type="similarity">
    <text evidence="2">Belongs to the ELP6 family.</text>
</comment>
<sequence length="304" mass="32556">MTSRISPPLLEPYLGLPDEAGLLVLTGILGASTNWLVLRYLHSFLKPATTTKTRSTLLAQDDDASSADDNDEVCVVLVSFLRDLSFWRDAAGRLGVDLDLLARRDRFAFVDGLSGLFSPSPVATAGVLTIESVADVGTYIQRAVDALQRQQHPHRRAAPPAGGGDDGSSIPKKEKKIVLVVDQLDFLLAATAGTMVTGLALRELLLDLREKVYATITTLSADEPLVVTQTTALEKEHASFVLSLAHEAATILSLRLLDTGVAKDVSGVIRITAGGDVAGKRIDEKEFLYHVGGDGGVRVFERGQ</sequence>
<gene>
    <name evidence="4" type="ORF">B0H63DRAFT_282318</name>
</gene>
<evidence type="ECO:0000313" key="4">
    <source>
        <dbReference type="EMBL" id="KAK3371898.1"/>
    </source>
</evidence>
<protein>
    <recommendedName>
        <fullName evidence="6">Elongator complex protein 6</fullName>
    </recommendedName>
</protein>
<dbReference type="GO" id="GO:0033588">
    <property type="term" value="C:elongator holoenzyme complex"/>
    <property type="evidence" value="ECO:0007669"/>
    <property type="project" value="InterPro"/>
</dbReference>
<keyword evidence="5" id="KW-1185">Reference proteome</keyword>